<keyword evidence="3" id="KW-1185">Reference proteome</keyword>
<dbReference type="InterPro" id="IPR012349">
    <property type="entry name" value="Split_barrel_FMN-bd"/>
</dbReference>
<dbReference type="Proteomes" id="UP000293912">
    <property type="component" value="Chromosome"/>
</dbReference>
<gene>
    <name evidence="2" type="ORF">HPF_06870</name>
</gene>
<dbReference type="NCBIfam" id="TIGR04025">
    <property type="entry name" value="PPOX_FMN_DR2398"/>
    <property type="match status" value="1"/>
</dbReference>
<dbReference type="Gene3D" id="2.30.110.10">
    <property type="entry name" value="Electron Transport, Fmn-binding Protein, Chain A"/>
    <property type="match status" value="1"/>
</dbReference>
<protein>
    <recommendedName>
        <fullName evidence="1">Pyridoxamine 5'-phosphate oxidase N-terminal domain-containing protein</fullName>
    </recommendedName>
</protein>
<evidence type="ECO:0000313" key="3">
    <source>
        <dbReference type="Proteomes" id="UP000293912"/>
    </source>
</evidence>
<accession>A0A4P6WYZ4</accession>
<dbReference type="RefSeq" id="WP_066149720.1">
    <property type="nucleotide sequence ID" value="NZ_CP037867.1"/>
</dbReference>
<organism evidence="2 3">
    <name type="scientific">Hydrogenophaga pseudoflava</name>
    <name type="common">Pseudomonas carboxydoflava</name>
    <dbReference type="NCBI Taxonomy" id="47421"/>
    <lineage>
        <taxon>Bacteria</taxon>
        <taxon>Pseudomonadati</taxon>
        <taxon>Pseudomonadota</taxon>
        <taxon>Betaproteobacteria</taxon>
        <taxon>Burkholderiales</taxon>
        <taxon>Comamonadaceae</taxon>
        <taxon>Hydrogenophaga</taxon>
    </lineage>
</organism>
<dbReference type="KEGG" id="hpse:HPF_06870"/>
<dbReference type="Pfam" id="PF01243">
    <property type="entry name" value="PNPOx_N"/>
    <property type="match status" value="1"/>
</dbReference>
<dbReference type="InterPro" id="IPR011576">
    <property type="entry name" value="Pyridox_Oxase_N"/>
</dbReference>
<dbReference type="PANTHER" id="PTHR42815">
    <property type="entry name" value="FAD-BINDING, PUTATIVE (AFU_ORTHOLOGUE AFUA_6G07600)-RELATED"/>
    <property type="match status" value="1"/>
</dbReference>
<dbReference type="EMBL" id="CP037867">
    <property type="protein sequence ID" value="QBM27398.1"/>
    <property type="molecule type" value="Genomic_DNA"/>
</dbReference>
<feature type="domain" description="Pyridoxamine 5'-phosphate oxidase N-terminal" evidence="1">
    <location>
        <begin position="30"/>
        <end position="154"/>
    </location>
</feature>
<dbReference type="SUPFAM" id="SSF50475">
    <property type="entry name" value="FMN-binding split barrel"/>
    <property type="match status" value="1"/>
</dbReference>
<evidence type="ECO:0000313" key="2">
    <source>
        <dbReference type="EMBL" id="QBM27398.1"/>
    </source>
</evidence>
<proteinExistence type="predicted"/>
<dbReference type="PANTHER" id="PTHR42815:SF2">
    <property type="entry name" value="FAD-BINDING, PUTATIVE (AFU_ORTHOLOGUE AFUA_6G07600)-RELATED"/>
    <property type="match status" value="1"/>
</dbReference>
<name>A0A4P6WYZ4_HYDPS</name>
<sequence length="210" mass="23318">MNILTSLDALRALYDPVRERSSKKEIPQLDAHARRFIGLSPFVVIGSGDAAHGMDTSPRGGAPGFVHAPDVHTLLIPDAPGNNRLDTLENIVRGGEEGAPVGLLFLIPGVDETLRVNGRALLSTDPDDLQRCAEPHRLPKLAIRVTVQACYLHCAKALMRSHLWDAQHQVERSALPSMTEMMRDQIREFRGEEVAAETQEQMLERYRQTL</sequence>
<evidence type="ECO:0000259" key="1">
    <source>
        <dbReference type="Pfam" id="PF01243"/>
    </source>
</evidence>
<dbReference type="AlphaFoldDB" id="A0A4P6WYZ4"/>
<reference evidence="2 3" key="1">
    <citation type="submission" date="2019-03" db="EMBL/GenBank/DDBJ databases">
        <authorList>
            <person name="Sebastian G."/>
            <person name="Baumann P."/>
            <person name="Ruckert C."/>
            <person name="Kalinowski J."/>
            <person name="Nebel B."/>
            <person name="Takors R."/>
            <person name="Blombach B."/>
        </authorList>
    </citation>
    <scope>NUCLEOTIDE SEQUENCE [LARGE SCALE GENOMIC DNA]</scope>
    <source>
        <strain evidence="2 3">DSM 1084</strain>
    </source>
</reference>
<dbReference type="InterPro" id="IPR024029">
    <property type="entry name" value="Pyridox_Oxase_FMN-dep"/>
</dbReference>